<comment type="similarity">
    <text evidence="1">Belongs to the DDAH family.</text>
</comment>
<dbReference type="FunCoup" id="R7TEP2">
    <property type="interactions" value="428"/>
</dbReference>
<dbReference type="EMBL" id="KB310317">
    <property type="protein sequence ID" value="ELT91957.1"/>
    <property type="molecule type" value="Genomic_DNA"/>
</dbReference>
<dbReference type="FunFam" id="3.75.10.10:FF:000004">
    <property type="entry name" value="N(G),N(G)-dimethylarginine dimethylaminohydrolase 1"/>
    <property type="match status" value="1"/>
</dbReference>
<dbReference type="SUPFAM" id="SSF55909">
    <property type="entry name" value="Pentein"/>
    <property type="match status" value="1"/>
</dbReference>
<dbReference type="GO" id="GO:0016403">
    <property type="term" value="F:dimethylargininase activity"/>
    <property type="evidence" value="ECO:0007669"/>
    <property type="project" value="TreeGrafter"/>
</dbReference>
<sequence>MAAPNNCFKYNFALVSRIAASFGEHSSFDIKKGTSIDIEKARREHEDLVEALRRIGLDVIELPCDEKHPDGLFVDDIAVVINGTALICNPPSLKNKPSRQGELAVVRQVLRKELGLKIVEVESETAFVEGGDVLWTGREIFVGLSQRTNMLGAQAVAKAFPEYPTNIVKVHEPTVHLRDNISMAGPEVIAVAKTPGAQKTFQEIRATGGPGYKYISVEEDEAGNVIFCNGTLLHLSAEQIPKGFAVYENKIDYPRVAIHMEEPLKRGGRLSSCVLIINRVRNPKKFPTSVA</sequence>
<evidence type="ECO:0000313" key="4">
    <source>
        <dbReference type="EnsemblMetazoa" id="CapteP165096"/>
    </source>
</evidence>
<gene>
    <name evidence="3" type="ORF">CAPTEDRAFT_165096</name>
</gene>
<proteinExistence type="inferred from homology"/>
<dbReference type="GO" id="GO:0006525">
    <property type="term" value="P:arginine metabolic process"/>
    <property type="evidence" value="ECO:0007669"/>
    <property type="project" value="TreeGrafter"/>
</dbReference>
<dbReference type="Gene3D" id="3.75.10.10">
    <property type="entry name" value="L-arginine/glycine Amidinotransferase, Chain A"/>
    <property type="match status" value="1"/>
</dbReference>
<name>R7TEP2_CAPTE</name>
<reference evidence="3 5" key="2">
    <citation type="journal article" date="2013" name="Nature">
        <title>Insights into bilaterian evolution from three spiralian genomes.</title>
        <authorList>
            <person name="Simakov O."/>
            <person name="Marletaz F."/>
            <person name="Cho S.J."/>
            <person name="Edsinger-Gonzales E."/>
            <person name="Havlak P."/>
            <person name="Hellsten U."/>
            <person name="Kuo D.H."/>
            <person name="Larsson T."/>
            <person name="Lv J."/>
            <person name="Arendt D."/>
            <person name="Savage R."/>
            <person name="Osoegawa K."/>
            <person name="de Jong P."/>
            <person name="Grimwood J."/>
            <person name="Chapman J.A."/>
            <person name="Shapiro H."/>
            <person name="Aerts A."/>
            <person name="Otillar R.P."/>
            <person name="Terry A.Y."/>
            <person name="Boore J.L."/>
            <person name="Grigoriev I.V."/>
            <person name="Lindberg D.R."/>
            <person name="Seaver E.C."/>
            <person name="Weisblat D.A."/>
            <person name="Putnam N.H."/>
            <person name="Rokhsar D.S."/>
        </authorList>
    </citation>
    <scope>NUCLEOTIDE SEQUENCE</scope>
    <source>
        <strain evidence="3 5">I ESC-2004</strain>
    </source>
</reference>
<dbReference type="PANTHER" id="PTHR12737:SF9">
    <property type="entry name" value="DIMETHYLARGININASE"/>
    <property type="match status" value="1"/>
</dbReference>
<organism evidence="3">
    <name type="scientific">Capitella teleta</name>
    <name type="common">Polychaete worm</name>
    <dbReference type="NCBI Taxonomy" id="283909"/>
    <lineage>
        <taxon>Eukaryota</taxon>
        <taxon>Metazoa</taxon>
        <taxon>Spiralia</taxon>
        <taxon>Lophotrochozoa</taxon>
        <taxon>Annelida</taxon>
        <taxon>Polychaeta</taxon>
        <taxon>Sedentaria</taxon>
        <taxon>Scolecida</taxon>
        <taxon>Capitellidae</taxon>
        <taxon>Capitella</taxon>
    </lineage>
</organism>
<keyword evidence="5" id="KW-1185">Reference proteome</keyword>
<dbReference type="OMA" id="GRCSHAV"/>
<evidence type="ECO:0000256" key="2">
    <source>
        <dbReference type="ARBA" id="ARBA00022801"/>
    </source>
</evidence>
<evidence type="ECO:0000256" key="1">
    <source>
        <dbReference type="ARBA" id="ARBA00008532"/>
    </source>
</evidence>
<dbReference type="HOGENOM" id="CLU_067923_0_0_1"/>
<dbReference type="AlphaFoldDB" id="R7TEP2"/>
<dbReference type="GO" id="GO:0016597">
    <property type="term" value="F:amino acid binding"/>
    <property type="evidence" value="ECO:0007669"/>
    <property type="project" value="TreeGrafter"/>
</dbReference>
<dbReference type="EMBL" id="AMQN01000372">
    <property type="status" value="NOT_ANNOTATED_CDS"/>
    <property type="molecule type" value="Genomic_DNA"/>
</dbReference>
<dbReference type="EnsemblMetazoa" id="CapteT165096">
    <property type="protein sequence ID" value="CapteP165096"/>
    <property type="gene ID" value="CapteG165096"/>
</dbReference>
<dbReference type="Pfam" id="PF19420">
    <property type="entry name" value="DDAH_eukar"/>
    <property type="match status" value="1"/>
</dbReference>
<dbReference type="STRING" id="283909.R7TEP2"/>
<dbReference type="PANTHER" id="PTHR12737">
    <property type="entry name" value="DIMETHYLARGININE DIMETHYLAMINOHYDROLASE"/>
    <property type="match status" value="1"/>
</dbReference>
<accession>R7TEP2</accession>
<dbReference type="OrthoDB" id="10016839at2759"/>
<reference evidence="4" key="3">
    <citation type="submission" date="2015-06" db="UniProtKB">
        <authorList>
            <consortium name="EnsemblMetazoa"/>
        </authorList>
    </citation>
    <scope>IDENTIFICATION</scope>
</reference>
<dbReference type="InterPro" id="IPR033199">
    <property type="entry name" value="DDAH-like"/>
</dbReference>
<dbReference type="Proteomes" id="UP000014760">
    <property type="component" value="Unassembled WGS sequence"/>
</dbReference>
<dbReference type="GO" id="GO:0045429">
    <property type="term" value="P:positive regulation of nitric oxide biosynthetic process"/>
    <property type="evidence" value="ECO:0007669"/>
    <property type="project" value="TreeGrafter"/>
</dbReference>
<protein>
    <submittedName>
        <fullName evidence="3 4">Uncharacterized protein</fullName>
    </submittedName>
</protein>
<keyword evidence="2" id="KW-0378">Hydrolase</keyword>
<evidence type="ECO:0000313" key="3">
    <source>
        <dbReference type="EMBL" id="ELT91957.1"/>
    </source>
</evidence>
<dbReference type="GO" id="GO:0000052">
    <property type="term" value="P:citrulline metabolic process"/>
    <property type="evidence" value="ECO:0007669"/>
    <property type="project" value="TreeGrafter"/>
</dbReference>
<evidence type="ECO:0000313" key="5">
    <source>
        <dbReference type="Proteomes" id="UP000014760"/>
    </source>
</evidence>
<reference evidence="5" key="1">
    <citation type="submission" date="2012-12" db="EMBL/GenBank/DDBJ databases">
        <authorList>
            <person name="Hellsten U."/>
            <person name="Grimwood J."/>
            <person name="Chapman J.A."/>
            <person name="Shapiro H."/>
            <person name="Aerts A."/>
            <person name="Otillar R.P."/>
            <person name="Terry A.Y."/>
            <person name="Boore J.L."/>
            <person name="Simakov O."/>
            <person name="Marletaz F."/>
            <person name="Cho S.-J."/>
            <person name="Edsinger-Gonzales E."/>
            <person name="Havlak P."/>
            <person name="Kuo D.-H."/>
            <person name="Larsson T."/>
            <person name="Lv J."/>
            <person name="Arendt D."/>
            <person name="Savage R."/>
            <person name="Osoegawa K."/>
            <person name="de Jong P."/>
            <person name="Lindberg D.R."/>
            <person name="Seaver E.C."/>
            <person name="Weisblat D.A."/>
            <person name="Putnam N.H."/>
            <person name="Grigoriev I.V."/>
            <person name="Rokhsar D.S."/>
        </authorList>
    </citation>
    <scope>NUCLEOTIDE SEQUENCE</scope>
    <source>
        <strain evidence="5">I ESC-2004</strain>
    </source>
</reference>